<accession>A0ABT8QMI0</accession>
<dbReference type="RefSeq" id="WP_301999022.1">
    <property type="nucleotide sequence ID" value="NZ_JAMJEV010000005.1"/>
</dbReference>
<gene>
    <name evidence="3" type="ORF">M8H41_06665</name>
</gene>
<comment type="caution">
    <text evidence="3">The sequence shown here is derived from an EMBL/GenBank/DDBJ whole genome shotgun (WGS) entry which is preliminary data.</text>
</comment>
<feature type="domain" description="HTH cro/C1-type" evidence="2">
    <location>
        <begin position="12"/>
        <end position="67"/>
    </location>
</feature>
<dbReference type="Gene3D" id="1.10.260.40">
    <property type="entry name" value="lambda repressor-like DNA-binding domains"/>
    <property type="match status" value="1"/>
</dbReference>
<proteinExistence type="predicted"/>
<keyword evidence="1" id="KW-0238">DNA-binding</keyword>
<evidence type="ECO:0000256" key="1">
    <source>
        <dbReference type="ARBA" id="ARBA00023125"/>
    </source>
</evidence>
<reference evidence="3" key="1">
    <citation type="submission" date="2022-05" db="EMBL/GenBank/DDBJ databases">
        <title>Expanded diversity of anoxic marine methylotrophy in a Black Sea sulfate reducing microorganism.</title>
        <authorList>
            <person name="Fischer P.Q."/>
            <person name="Stams A.J.M."/>
            <person name="Villanueva L."/>
            <person name="Sousa D.Z."/>
        </authorList>
    </citation>
    <scope>NUCLEOTIDE SEQUENCE</scope>
    <source>
        <strain evidence="3">P130</strain>
    </source>
</reference>
<protein>
    <submittedName>
        <fullName evidence="3">Helix-turn-helix domain-containing protein</fullName>
    </submittedName>
</protein>
<dbReference type="InterPro" id="IPR010982">
    <property type="entry name" value="Lambda_DNA-bd_dom_sf"/>
</dbReference>
<dbReference type="InterPro" id="IPR050807">
    <property type="entry name" value="TransReg_Diox_bact_type"/>
</dbReference>
<dbReference type="EMBL" id="JAMJEV010000005">
    <property type="protein sequence ID" value="MDO0822537.1"/>
    <property type="molecule type" value="Genomic_DNA"/>
</dbReference>
<dbReference type="PROSITE" id="PS50943">
    <property type="entry name" value="HTH_CROC1"/>
    <property type="match status" value="1"/>
</dbReference>
<dbReference type="InterPro" id="IPR001387">
    <property type="entry name" value="Cro/C1-type_HTH"/>
</dbReference>
<evidence type="ECO:0000259" key="2">
    <source>
        <dbReference type="PROSITE" id="PS50943"/>
    </source>
</evidence>
<name>A0ABT8QMI0_9FIRM</name>
<evidence type="ECO:0000313" key="4">
    <source>
        <dbReference type="Proteomes" id="UP001176021"/>
    </source>
</evidence>
<dbReference type="Proteomes" id="UP001176021">
    <property type="component" value="Unassembled WGS sequence"/>
</dbReference>
<dbReference type="CDD" id="cd00093">
    <property type="entry name" value="HTH_XRE"/>
    <property type="match status" value="1"/>
</dbReference>
<dbReference type="SMART" id="SM00530">
    <property type="entry name" value="HTH_XRE"/>
    <property type="match status" value="1"/>
</dbReference>
<organism evidence="3 4">
    <name type="scientific">Desulfosporosinus nitroreducens</name>
    <dbReference type="NCBI Taxonomy" id="2018668"/>
    <lineage>
        <taxon>Bacteria</taxon>
        <taxon>Bacillati</taxon>
        <taxon>Bacillota</taxon>
        <taxon>Clostridia</taxon>
        <taxon>Eubacteriales</taxon>
        <taxon>Desulfitobacteriaceae</taxon>
        <taxon>Desulfosporosinus</taxon>
    </lineage>
</organism>
<evidence type="ECO:0000313" key="3">
    <source>
        <dbReference type="EMBL" id="MDO0822537.1"/>
    </source>
</evidence>
<dbReference type="PANTHER" id="PTHR46797:SF1">
    <property type="entry name" value="METHYLPHOSPHONATE SYNTHASE"/>
    <property type="match status" value="1"/>
</dbReference>
<keyword evidence="4" id="KW-1185">Reference proteome</keyword>
<dbReference type="PANTHER" id="PTHR46797">
    <property type="entry name" value="HTH-TYPE TRANSCRIPTIONAL REGULATOR"/>
    <property type="match status" value="1"/>
</dbReference>
<sequence>MLCHNKTLGQQIAQTRKKRQLSQAQLAAITGMSPKFLSNIEAGHKARVRIYTLARLAAGLGVSIDELGE</sequence>
<dbReference type="SUPFAM" id="SSF47413">
    <property type="entry name" value="lambda repressor-like DNA-binding domains"/>
    <property type="match status" value="1"/>
</dbReference>
<dbReference type="Pfam" id="PF01381">
    <property type="entry name" value="HTH_3"/>
    <property type="match status" value="1"/>
</dbReference>